<gene>
    <name evidence="8" type="ORF">IW245_007632</name>
</gene>
<keyword evidence="3 7" id="KW-0479">Metal-binding</keyword>
<dbReference type="RefSeq" id="WP_197007851.1">
    <property type="nucleotide sequence ID" value="NZ_BONS01000013.1"/>
</dbReference>
<dbReference type="PROSITE" id="PS00086">
    <property type="entry name" value="CYTOCHROME_P450"/>
    <property type="match status" value="1"/>
</dbReference>
<keyword evidence="5 7" id="KW-0408">Iron</keyword>
<dbReference type="GO" id="GO:0036199">
    <property type="term" value="F:cholest-4-en-3-one 26-monooxygenase activity"/>
    <property type="evidence" value="ECO:0007669"/>
    <property type="project" value="TreeGrafter"/>
</dbReference>
<dbReference type="GO" id="GO:0006707">
    <property type="term" value="P:cholesterol catabolic process"/>
    <property type="evidence" value="ECO:0007669"/>
    <property type="project" value="TreeGrafter"/>
</dbReference>
<evidence type="ECO:0000256" key="4">
    <source>
        <dbReference type="ARBA" id="ARBA00023002"/>
    </source>
</evidence>
<evidence type="ECO:0000256" key="7">
    <source>
        <dbReference type="RuleBase" id="RU000461"/>
    </source>
</evidence>
<dbReference type="SUPFAM" id="SSF48264">
    <property type="entry name" value="Cytochrome P450"/>
    <property type="match status" value="1"/>
</dbReference>
<keyword evidence="2 7" id="KW-0349">Heme</keyword>
<sequence length="405" mass="44396">MDAVAALKALRAPEGCPDPNPLYAAMHAHGRGAVAIDVREHNYDAVAYGYDTVNQVLRNPDLRVVDGELLDMGKSNWRASPALFTFFHSMLFSNGADHTRFRKLFAGAFTPRRTAALEPGIRRIVSDQLDALAKQGADGRPVDFMPFAFKVPSDVLGELVGLPEEDRDWYRDRALAVHHALELGVGPDGAPGDAALELTAYFERLVALRRAEPRDDLISSIIQSSDADGGRLSEAELCANLIVLFNAGFLTTTHLIGNGLNLLFEHPEHMARLRAHPDLTGQYVEEFLRIEPSIHFVARWAAEPTEVGGVPVPARGRVLVLFAAANRDPGRFPEPEVFDPDRPDLVPLSFSGGAHFCLGAALTRLEAGIVLPMLLERFPDLARAEPPGPRMHLALRGYERLMVTI</sequence>
<dbReference type="GO" id="GO:0020037">
    <property type="term" value="F:heme binding"/>
    <property type="evidence" value="ECO:0007669"/>
    <property type="project" value="InterPro"/>
</dbReference>
<dbReference type="GO" id="GO:0008395">
    <property type="term" value="F:steroid hydroxylase activity"/>
    <property type="evidence" value="ECO:0007669"/>
    <property type="project" value="TreeGrafter"/>
</dbReference>
<dbReference type="InterPro" id="IPR017972">
    <property type="entry name" value="Cyt_P450_CS"/>
</dbReference>
<evidence type="ECO:0000256" key="3">
    <source>
        <dbReference type="ARBA" id="ARBA00022723"/>
    </source>
</evidence>
<evidence type="ECO:0000256" key="6">
    <source>
        <dbReference type="ARBA" id="ARBA00023033"/>
    </source>
</evidence>
<evidence type="ECO:0000256" key="2">
    <source>
        <dbReference type="ARBA" id="ARBA00022617"/>
    </source>
</evidence>
<keyword evidence="9" id="KW-1185">Reference proteome</keyword>
<comment type="similarity">
    <text evidence="1 7">Belongs to the cytochrome P450 family.</text>
</comment>
<accession>A0A8J7GIW0</accession>
<dbReference type="PRINTS" id="PR00359">
    <property type="entry name" value="BP450"/>
</dbReference>
<comment type="caution">
    <text evidence="8">The sequence shown here is derived from an EMBL/GenBank/DDBJ whole genome shotgun (WGS) entry which is preliminary data.</text>
</comment>
<dbReference type="Gene3D" id="1.10.630.10">
    <property type="entry name" value="Cytochrome P450"/>
    <property type="match status" value="1"/>
</dbReference>
<evidence type="ECO:0000256" key="1">
    <source>
        <dbReference type="ARBA" id="ARBA00010617"/>
    </source>
</evidence>
<dbReference type="InterPro" id="IPR001128">
    <property type="entry name" value="Cyt_P450"/>
</dbReference>
<dbReference type="EMBL" id="JADOUF010000001">
    <property type="protein sequence ID" value="MBG6141438.1"/>
    <property type="molecule type" value="Genomic_DNA"/>
</dbReference>
<protein>
    <submittedName>
        <fullName evidence="8">Cytochrome P450</fullName>
    </submittedName>
</protein>
<dbReference type="AlphaFoldDB" id="A0A8J7GIW0"/>
<evidence type="ECO:0000313" key="8">
    <source>
        <dbReference type="EMBL" id="MBG6141438.1"/>
    </source>
</evidence>
<proteinExistence type="inferred from homology"/>
<dbReference type="Proteomes" id="UP000622552">
    <property type="component" value="Unassembled WGS sequence"/>
</dbReference>
<dbReference type="FunFam" id="1.10.630.10:FF:000018">
    <property type="entry name" value="Cytochrome P450 monooxygenase"/>
    <property type="match status" value="1"/>
</dbReference>
<name>A0A8J7GIW0_9ACTN</name>
<keyword evidence="6 7" id="KW-0503">Monooxygenase</keyword>
<keyword evidence="4 7" id="KW-0560">Oxidoreductase</keyword>
<organism evidence="8 9">
    <name type="scientific">Longispora fulva</name>
    <dbReference type="NCBI Taxonomy" id="619741"/>
    <lineage>
        <taxon>Bacteria</taxon>
        <taxon>Bacillati</taxon>
        <taxon>Actinomycetota</taxon>
        <taxon>Actinomycetes</taxon>
        <taxon>Micromonosporales</taxon>
        <taxon>Micromonosporaceae</taxon>
        <taxon>Longispora</taxon>
    </lineage>
</organism>
<dbReference type="Pfam" id="PF00067">
    <property type="entry name" value="p450"/>
    <property type="match status" value="1"/>
</dbReference>
<dbReference type="PANTHER" id="PTHR46696">
    <property type="entry name" value="P450, PUTATIVE (EUROFUNG)-RELATED"/>
    <property type="match status" value="1"/>
</dbReference>
<dbReference type="InterPro" id="IPR002397">
    <property type="entry name" value="Cyt_P450_B"/>
</dbReference>
<dbReference type="PANTHER" id="PTHR46696:SF4">
    <property type="entry name" value="BIOTIN BIOSYNTHESIS CYTOCHROME P450"/>
    <property type="match status" value="1"/>
</dbReference>
<dbReference type="InterPro" id="IPR036396">
    <property type="entry name" value="Cyt_P450_sf"/>
</dbReference>
<dbReference type="GO" id="GO:0005506">
    <property type="term" value="F:iron ion binding"/>
    <property type="evidence" value="ECO:0007669"/>
    <property type="project" value="InterPro"/>
</dbReference>
<evidence type="ECO:0000256" key="5">
    <source>
        <dbReference type="ARBA" id="ARBA00023004"/>
    </source>
</evidence>
<dbReference type="CDD" id="cd20625">
    <property type="entry name" value="CYP164-like"/>
    <property type="match status" value="1"/>
</dbReference>
<reference evidence="8" key="1">
    <citation type="submission" date="2020-11" db="EMBL/GenBank/DDBJ databases">
        <title>Sequencing the genomes of 1000 actinobacteria strains.</title>
        <authorList>
            <person name="Klenk H.-P."/>
        </authorList>
    </citation>
    <scope>NUCLEOTIDE SEQUENCE</scope>
    <source>
        <strain evidence="8">DSM 45356</strain>
    </source>
</reference>
<evidence type="ECO:0000313" key="9">
    <source>
        <dbReference type="Proteomes" id="UP000622552"/>
    </source>
</evidence>
<dbReference type="GO" id="GO:0017000">
    <property type="term" value="P:antibiotic biosynthetic process"/>
    <property type="evidence" value="ECO:0007669"/>
    <property type="project" value="UniProtKB-ARBA"/>
</dbReference>